<protein>
    <submittedName>
        <fullName evidence="1">Uncharacterized protein</fullName>
    </submittedName>
</protein>
<dbReference type="OrthoDB" id="6055464at2759"/>
<sequence>MSPDPARALISTANIVFANIPTRPWSLDNKTFTTEIQESSTDVVDTDQCTLTFGSQPLDYPNPVVELDGLTPVDLVVDETIDSGKHYSFSMMVRPTNDTGGYIYMERNLNTESEISPPLTQIRKNTLNFITLGINFGGGDMGINFNGETIQHNNNYCENVEFVIPGLLRVGDIPDCSTPQATQRTETAASYFMKKIHIQLSALYDSSVTFWEGTGAGNNFLYKWN</sequence>
<comment type="caution">
    <text evidence="1">The sequence shown here is derived from an EMBL/GenBank/DDBJ whole genome shotgun (WGS) entry which is preliminary data.</text>
</comment>
<evidence type="ECO:0000313" key="2">
    <source>
        <dbReference type="Proteomes" id="UP000596742"/>
    </source>
</evidence>
<reference evidence="1" key="1">
    <citation type="submission" date="2018-11" db="EMBL/GenBank/DDBJ databases">
        <authorList>
            <person name="Alioto T."/>
            <person name="Alioto T."/>
        </authorList>
    </citation>
    <scope>NUCLEOTIDE SEQUENCE</scope>
</reference>
<name>A0A8B6BGH4_MYTGA</name>
<dbReference type="AlphaFoldDB" id="A0A8B6BGH4"/>
<keyword evidence="2" id="KW-1185">Reference proteome</keyword>
<evidence type="ECO:0000313" key="1">
    <source>
        <dbReference type="EMBL" id="VDH90404.1"/>
    </source>
</evidence>
<proteinExistence type="predicted"/>
<dbReference type="EMBL" id="UYJE01000133">
    <property type="protein sequence ID" value="VDH90404.1"/>
    <property type="molecule type" value="Genomic_DNA"/>
</dbReference>
<organism evidence="1 2">
    <name type="scientific">Mytilus galloprovincialis</name>
    <name type="common">Mediterranean mussel</name>
    <dbReference type="NCBI Taxonomy" id="29158"/>
    <lineage>
        <taxon>Eukaryota</taxon>
        <taxon>Metazoa</taxon>
        <taxon>Spiralia</taxon>
        <taxon>Lophotrochozoa</taxon>
        <taxon>Mollusca</taxon>
        <taxon>Bivalvia</taxon>
        <taxon>Autobranchia</taxon>
        <taxon>Pteriomorphia</taxon>
        <taxon>Mytilida</taxon>
        <taxon>Mytiloidea</taxon>
        <taxon>Mytilidae</taxon>
        <taxon>Mytilinae</taxon>
        <taxon>Mytilus</taxon>
    </lineage>
</organism>
<accession>A0A8B6BGH4</accession>
<gene>
    <name evidence="1" type="ORF">MGAL_10B044151</name>
</gene>
<dbReference type="Proteomes" id="UP000596742">
    <property type="component" value="Unassembled WGS sequence"/>
</dbReference>